<dbReference type="GO" id="GO:0006508">
    <property type="term" value="P:proteolysis"/>
    <property type="evidence" value="ECO:0007669"/>
    <property type="project" value="UniProtKB-KW"/>
</dbReference>
<evidence type="ECO:0000256" key="5">
    <source>
        <dbReference type="ARBA" id="ARBA00012063"/>
    </source>
</evidence>
<evidence type="ECO:0000256" key="11">
    <source>
        <dbReference type="ARBA" id="ARBA00022801"/>
    </source>
</evidence>
<accession>A0A8C5MSY5</accession>
<evidence type="ECO:0000256" key="15">
    <source>
        <dbReference type="ARBA" id="ARBA00031288"/>
    </source>
</evidence>
<protein>
    <recommendedName>
        <fullName evidence="6">Dipeptidyl peptidase 3</fullName>
        <ecNumber evidence="5">3.4.14.4</ecNumber>
    </recommendedName>
    <alternativeName>
        <fullName evidence="15">Dipeptidyl aminopeptidase III</fullName>
    </alternativeName>
    <alternativeName>
        <fullName evidence="17">Dipeptidyl arylamidase III</fullName>
    </alternativeName>
    <alternativeName>
        <fullName evidence="16">Dipeptidyl peptidase III</fullName>
    </alternativeName>
    <alternativeName>
        <fullName evidence="18">Enkephalinase B</fullName>
    </alternativeName>
</protein>
<organism evidence="19 20">
    <name type="scientific">Leptobrachium leishanense</name>
    <name type="common">Leishan spiny toad</name>
    <dbReference type="NCBI Taxonomy" id="445787"/>
    <lineage>
        <taxon>Eukaryota</taxon>
        <taxon>Metazoa</taxon>
        <taxon>Chordata</taxon>
        <taxon>Craniata</taxon>
        <taxon>Vertebrata</taxon>
        <taxon>Euteleostomi</taxon>
        <taxon>Amphibia</taxon>
        <taxon>Batrachia</taxon>
        <taxon>Anura</taxon>
        <taxon>Pelobatoidea</taxon>
        <taxon>Megophryidae</taxon>
        <taxon>Leptobrachium</taxon>
    </lineage>
</organism>
<reference evidence="19" key="1">
    <citation type="submission" date="2025-08" db="UniProtKB">
        <authorList>
            <consortium name="Ensembl"/>
        </authorList>
    </citation>
    <scope>IDENTIFICATION</scope>
</reference>
<evidence type="ECO:0000256" key="4">
    <source>
        <dbReference type="ARBA" id="ARBA00010200"/>
    </source>
</evidence>
<dbReference type="EC" id="3.4.14.4" evidence="5"/>
<comment type="similarity">
    <text evidence="4">Belongs to the peptidase M49 family.</text>
</comment>
<dbReference type="AlphaFoldDB" id="A0A8C5MSY5"/>
<dbReference type="OrthoDB" id="4694525at2759"/>
<evidence type="ECO:0000256" key="6">
    <source>
        <dbReference type="ARBA" id="ARBA00014713"/>
    </source>
</evidence>
<comment type="subcellular location">
    <subcellularLocation>
        <location evidence="3">Cytoplasm</location>
    </subcellularLocation>
</comment>
<comment type="catalytic activity">
    <reaction evidence="1">
        <text>Release of an N-terminal dipeptide from a peptide comprising four or more residues, with broad specificity. Also acts on dipeptidyl 2-naphthylamides.</text>
        <dbReference type="EC" id="3.4.14.4"/>
    </reaction>
</comment>
<evidence type="ECO:0000256" key="10">
    <source>
        <dbReference type="ARBA" id="ARBA00022723"/>
    </source>
</evidence>
<dbReference type="GeneTree" id="ENSGT00390000007335"/>
<dbReference type="FunFam" id="3.30.540.30:FF:000003">
    <property type="entry name" value="Dipeptidyl peptidase 3"/>
    <property type="match status" value="1"/>
</dbReference>
<reference evidence="19" key="2">
    <citation type="submission" date="2025-09" db="UniProtKB">
        <authorList>
            <consortium name="Ensembl"/>
        </authorList>
    </citation>
    <scope>IDENTIFICATION</scope>
</reference>
<keyword evidence="9" id="KW-0645">Protease</keyword>
<dbReference type="GO" id="GO:0005737">
    <property type="term" value="C:cytoplasm"/>
    <property type="evidence" value="ECO:0007669"/>
    <property type="project" value="UniProtKB-SubCell"/>
</dbReference>
<dbReference type="GO" id="GO:0004177">
    <property type="term" value="F:aminopeptidase activity"/>
    <property type="evidence" value="ECO:0007669"/>
    <property type="project" value="UniProtKB-KW"/>
</dbReference>
<proteinExistence type="inferred from homology"/>
<dbReference type="Pfam" id="PF03571">
    <property type="entry name" value="Peptidase_M49"/>
    <property type="match status" value="1"/>
</dbReference>
<keyword evidence="13" id="KW-0007">Acetylation</keyword>
<evidence type="ECO:0000256" key="14">
    <source>
        <dbReference type="ARBA" id="ARBA00023049"/>
    </source>
</evidence>
<name>A0A8C5MSY5_9ANUR</name>
<comment type="cofactor">
    <cofactor evidence="2">
        <name>Zn(2+)</name>
        <dbReference type="ChEBI" id="CHEBI:29105"/>
    </cofactor>
</comment>
<evidence type="ECO:0000256" key="7">
    <source>
        <dbReference type="ARBA" id="ARBA00022438"/>
    </source>
</evidence>
<evidence type="ECO:0000256" key="9">
    <source>
        <dbReference type="ARBA" id="ARBA00022670"/>
    </source>
</evidence>
<dbReference type="Gene3D" id="3.30.540.30">
    <property type="match status" value="3"/>
</dbReference>
<dbReference type="Proteomes" id="UP000694569">
    <property type="component" value="Unplaced"/>
</dbReference>
<evidence type="ECO:0000313" key="19">
    <source>
        <dbReference type="Ensembl" id="ENSLLEP00000017371.1"/>
    </source>
</evidence>
<keyword evidence="7" id="KW-0031">Aminopeptidase</keyword>
<dbReference type="PANTHER" id="PTHR23422">
    <property type="entry name" value="DIPEPTIDYL PEPTIDASE III-RELATED"/>
    <property type="match status" value="1"/>
</dbReference>
<keyword evidence="10" id="KW-0479">Metal-binding</keyword>
<dbReference type="FunFam" id="3.30.540.30:FF:000001">
    <property type="entry name" value="Dipeptidyl peptidase 3"/>
    <property type="match status" value="1"/>
</dbReference>
<keyword evidence="14" id="KW-0482">Metalloprotease</keyword>
<dbReference type="GO" id="GO:0008237">
    <property type="term" value="F:metallopeptidase activity"/>
    <property type="evidence" value="ECO:0007669"/>
    <property type="project" value="UniProtKB-KW"/>
</dbReference>
<dbReference type="PANTHER" id="PTHR23422:SF11">
    <property type="entry name" value="DIPEPTIDYL PEPTIDASE 3"/>
    <property type="match status" value="1"/>
</dbReference>
<keyword evidence="11" id="KW-0378">Hydrolase</keyword>
<sequence>MTLLMLACKGLGARSARVKTYVSMYAAAWTSGRRYSSVHAFVKRILSIKRHQPLWKYCGGFPSLGINMAAPTQYILPNDLPVALLDCEEAFSLLSAEEKLYTHYMSQASFYGGLIVLFQTSPESPGIYVLLNRLFKTQEPTQLKGVALEQGLTEEEYQALLVYAAGFFANMGNYKSFGDTKFVPNVPKDKLEKLLRSSEAFSRDPEGAESLWKSVADRMYSLEARERQLGLGDHGISTYFSGNCTLEDAELAQRFLDSKNLSAYNTRLFKTQDEGGRSKYEVRLASVDKDDSATDSSDLVHSPGPFEFEGHEFRVTRGDYSPLLLKVRENLEKAKAFAANENQRKMLEEYGRSFQKGSIQAHKEGSKHWVQDKGPIVESYIGFIESYRDPFGSRGEFEGFVAVVNKSVSARFGLLVSVAEKLVSTLPWPASFEKDTFLRPDFTSLDVVTFSGSGIPAGINIPNYDDIRQTVGFKNVSLGNVLSVGSTTDRDKLTFLSEEDKDAFLKYRLPSFEVQVGLHELLGHGSGKLFVQDEKGAFNFDKEHVINPETGELIKSWYKAGETWDSKFSTIASSYEECRAECVGLYLCVNEEILRIFGHKDQEAQDVLYVNWLNMVRAGLLGLEYFTPETGKWRQAHMQARFVILQVLLEAGQNFVNVSEKVGADGRPDAQVTLDREKILSVGLPAIERFLEKLQVYKSTADVDRAREMYDRYSSVTNSELHRFLTLRVIVILRKEERKSFVQINTKITEKKQSTCDTVDVLQYESSPSGLIISVLQRFPDNEEELEREILELSTVDAHFWGTQSSV</sequence>
<dbReference type="GO" id="GO:0008270">
    <property type="term" value="F:zinc ion binding"/>
    <property type="evidence" value="ECO:0007669"/>
    <property type="project" value="UniProtKB-ARBA"/>
</dbReference>
<dbReference type="InterPro" id="IPR039461">
    <property type="entry name" value="Peptidase_M49"/>
</dbReference>
<evidence type="ECO:0000256" key="13">
    <source>
        <dbReference type="ARBA" id="ARBA00022990"/>
    </source>
</evidence>
<evidence type="ECO:0000313" key="20">
    <source>
        <dbReference type="Proteomes" id="UP000694569"/>
    </source>
</evidence>
<dbReference type="GO" id="GO:0008239">
    <property type="term" value="F:dipeptidyl-peptidase activity"/>
    <property type="evidence" value="ECO:0007669"/>
    <property type="project" value="UniProtKB-EC"/>
</dbReference>
<keyword evidence="12" id="KW-0862">Zinc</keyword>
<evidence type="ECO:0000256" key="1">
    <source>
        <dbReference type="ARBA" id="ARBA00001336"/>
    </source>
</evidence>
<evidence type="ECO:0000256" key="16">
    <source>
        <dbReference type="ARBA" id="ARBA00032119"/>
    </source>
</evidence>
<evidence type="ECO:0000256" key="3">
    <source>
        <dbReference type="ARBA" id="ARBA00004496"/>
    </source>
</evidence>
<evidence type="ECO:0000256" key="2">
    <source>
        <dbReference type="ARBA" id="ARBA00001947"/>
    </source>
</evidence>
<keyword evidence="20" id="KW-1185">Reference proteome</keyword>
<evidence type="ECO:0000256" key="8">
    <source>
        <dbReference type="ARBA" id="ARBA00022490"/>
    </source>
</evidence>
<evidence type="ECO:0000256" key="17">
    <source>
        <dbReference type="ARBA" id="ARBA00078364"/>
    </source>
</evidence>
<dbReference type="FunFam" id="3.30.540.30:FF:000002">
    <property type="entry name" value="Dipeptidyl peptidase 3"/>
    <property type="match status" value="1"/>
</dbReference>
<evidence type="ECO:0000256" key="18">
    <source>
        <dbReference type="ARBA" id="ARBA00080117"/>
    </source>
</evidence>
<evidence type="ECO:0000256" key="12">
    <source>
        <dbReference type="ARBA" id="ARBA00022833"/>
    </source>
</evidence>
<dbReference type="Ensembl" id="ENSLLET00000018029.1">
    <property type="protein sequence ID" value="ENSLLEP00000017371.1"/>
    <property type="gene ID" value="ENSLLEG00000010849.1"/>
</dbReference>
<gene>
    <name evidence="19" type="primary">DPP3</name>
</gene>
<keyword evidence="8" id="KW-0963">Cytoplasm</keyword>